<evidence type="ECO:0000256" key="1">
    <source>
        <dbReference type="SAM" id="MobiDB-lite"/>
    </source>
</evidence>
<organism evidence="2 3">
    <name type="scientific">Caenorhabditis briggsae</name>
    <dbReference type="NCBI Taxonomy" id="6238"/>
    <lineage>
        <taxon>Eukaryota</taxon>
        <taxon>Metazoa</taxon>
        <taxon>Ecdysozoa</taxon>
        <taxon>Nematoda</taxon>
        <taxon>Chromadorea</taxon>
        <taxon>Rhabditida</taxon>
        <taxon>Rhabditina</taxon>
        <taxon>Rhabditomorpha</taxon>
        <taxon>Rhabditoidea</taxon>
        <taxon>Rhabditidae</taxon>
        <taxon>Peloderinae</taxon>
        <taxon>Caenorhabditis</taxon>
    </lineage>
</organism>
<reference evidence="2 3" key="1">
    <citation type="submission" date="2022-05" db="EMBL/GenBank/DDBJ databases">
        <title>Chromosome-level reference genomes for two strains of Caenorhabditis briggsae: an improved platform for comparative genomics.</title>
        <authorList>
            <person name="Stevens L."/>
            <person name="Andersen E.C."/>
        </authorList>
    </citation>
    <scope>NUCLEOTIDE SEQUENCE [LARGE SCALE GENOMIC DNA]</scope>
    <source>
        <strain evidence="2">QX1410_ONT</strain>
        <tissue evidence="2">Whole-organism</tissue>
    </source>
</reference>
<evidence type="ECO:0000313" key="3">
    <source>
        <dbReference type="Proteomes" id="UP000827892"/>
    </source>
</evidence>
<sequence>MVTPGNRTCCLTIRIQDMVKRTRNESEKPPPLPETPPPPPVGELPVQYKRMSASRSHEPPPPSNRLFWVIPILICASLIWGAWSQFHDPPEVIQQPIRIEDPNRKRVWWMPDLLKTLPPFAEGYRIENFVPKYKISGCTINGNFPEMSTAIFCYIHNSTLFTAANKTISQDLVENGLCSQDKMFYLPDWKQWKKYITNKIRRVAFVQHPLERFARSFMRHCQRDKRCMNCNENVGCFMRKLIKEHEKVAQGLAGRTRTYITNHFSPQSWNCHYNREFPRVESLKIGANQTEMIKFTDKLNKILGQQGVPQDALKVIKEEVLKIPMELTEEEIKLMEKVRKDEDLFRIFRYLYEHDYILFGYDF</sequence>
<dbReference type="Pfam" id="PF03567">
    <property type="entry name" value="Sulfotransfer_2"/>
    <property type="match status" value="1"/>
</dbReference>
<dbReference type="GO" id="GO:0016020">
    <property type="term" value="C:membrane"/>
    <property type="evidence" value="ECO:0007669"/>
    <property type="project" value="InterPro"/>
</dbReference>
<dbReference type="InterPro" id="IPR005331">
    <property type="entry name" value="Sulfotransferase"/>
</dbReference>
<evidence type="ECO:0000313" key="2">
    <source>
        <dbReference type="EMBL" id="ULU07522.1"/>
    </source>
</evidence>
<feature type="compositionally biased region" description="Pro residues" evidence="1">
    <location>
        <begin position="29"/>
        <end position="42"/>
    </location>
</feature>
<protein>
    <submittedName>
        <fullName evidence="2">Uncharacterized protein</fullName>
    </submittedName>
</protein>
<dbReference type="PANTHER" id="PTHR22900:SF10">
    <property type="entry name" value="CARBOHYDRATE SULFOTRANSFERASE"/>
    <property type="match status" value="1"/>
</dbReference>
<dbReference type="InterPro" id="IPR007669">
    <property type="entry name" value="Chst-1-like"/>
</dbReference>
<proteinExistence type="predicted"/>
<feature type="region of interest" description="Disordered" evidence="1">
    <location>
        <begin position="20"/>
        <end position="61"/>
    </location>
</feature>
<accession>A0AAE9DNK1</accession>
<dbReference type="GO" id="GO:0047756">
    <property type="term" value="F:chondroitin 4-sulfotransferase activity"/>
    <property type="evidence" value="ECO:0007669"/>
    <property type="project" value="InterPro"/>
</dbReference>
<name>A0AAE9DNK1_CAEBR</name>
<dbReference type="AlphaFoldDB" id="A0AAE9DNK1"/>
<gene>
    <name evidence="2" type="ORF">L3Y34_018912</name>
</gene>
<dbReference type="Proteomes" id="UP000827892">
    <property type="component" value="Chromosome II"/>
</dbReference>
<dbReference type="GO" id="GO:0050650">
    <property type="term" value="P:chondroitin sulfate proteoglycan biosynthetic process"/>
    <property type="evidence" value="ECO:0007669"/>
    <property type="project" value="InterPro"/>
</dbReference>
<dbReference type="EMBL" id="CP090892">
    <property type="protein sequence ID" value="ULU07522.1"/>
    <property type="molecule type" value="Genomic_DNA"/>
</dbReference>
<dbReference type="GO" id="GO:1902884">
    <property type="term" value="P:positive regulation of response to oxidative stress"/>
    <property type="evidence" value="ECO:0007669"/>
    <property type="project" value="InterPro"/>
</dbReference>
<dbReference type="PANTHER" id="PTHR22900">
    <property type="entry name" value="PROTEIN CBG14245-RELATED"/>
    <property type="match status" value="1"/>
</dbReference>